<dbReference type="PANTHER" id="PTHR43775:SF51">
    <property type="entry name" value="INACTIVE PHENOLPHTHIOCEROL SYNTHESIS POLYKETIDE SYNTHASE TYPE I PKS1-RELATED"/>
    <property type="match status" value="1"/>
</dbReference>
<proteinExistence type="inferred from homology"/>
<dbReference type="InterPro" id="IPR014030">
    <property type="entry name" value="Ketoacyl_synth_N"/>
</dbReference>
<dbReference type="PROSITE" id="PS00606">
    <property type="entry name" value="KS3_1"/>
    <property type="match status" value="1"/>
</dbReference>
<dbReference type="Gene3D" id="2.30.38.10">
    <property type="entry name" value="Luciferase, Domain 3"/>
    <property type="match status" value="1"/>
</dbReference>
<dbReference type="SUPFAM" id="SSF55048">
    <property type="entry name" value="Probable ACP-binding domain of malonyl-CoA ACP transacylase"/>
    <property type="match status" value="1"/>
</dbReference>
<dbReference type="InterPro" id="IPR006162">
    <property type="entry name" value="Ppantetheine_attach_site"/>
</dbReference>
<dbReference type="SMART" id="SM00823">
    <property type="entry name" value="PKS_PP"/>
    <property type="match status" value="2"/>
</dbReference>
<dbReference type="PROSITE" id="PS00012">
    <property type="entry name" value="PHOSPHOPANTETHEINE"/>
    <property type="match status" value="2"/>
</dbReference>
<dbReference type="Gene3D" id="3.30.559.10">
    <property type="entry name" value="Chloramphenicol acetyltransferase-like domain"/>
    <property type="match status" value="2"/>
</dbReference>
<reference evidence="9 10" key="1">
    <citation type="submission" date="2022-11" db="EMBL/GenBank/DDBJ databases">
        <title>Minimal conservation of predation-associated metabolite biosynthetic gene clusters underscores biosynthetic potential of Myxococcota including descriptions for ten novel species: Archangium lansinium sp. nov., Myxococcus landrumus sp. nov., Nannocystis bai.</title>
        <authorList>
            <person name="Ahearne A."/>
            <person name="Stevens C."/>
            <person name="Dowd S."/>
        </authorList>
    </citation>
    <scope>NUCLEOTIDE SEQUENCE [LARGE SCALE GENOMIC DNA]</scope>
    <source>
        <strain evidence="9 10">RJM3</strain>
    </source>
</reference>
<gene>
    <name evidence="9" type="ORF">POL67_50740</name>
</gene>
<feature type="region of interest" description="Disordered" evidence="6">
    <location>
        <begin position="999"/>
        <end position="1021"/>
    </location>
</feature>
<dbReference type="SUPFAM" id="SSF47336">
    <property type="entry name" value="ACP-like"/>
    <property type="match status" value="2"/>
</dbReference>
<dbReference type="InterPro" id="IPR045851">
    <property type="entry name" value="AMP-bd_C_sf"/>
</dbReference>
<dbReference type="PROSITE" id="PS50075">
    <property type="entry name" value="CARRIER"/>
    <property type="match status" value="2"/>
</dbReference>
<dbReference type="InterPro" id="IPR036736">
    <property type="entry name" value="ACP-like_sf"/>
</dbReference>
<organism evidence="9 10">
    <name type="scientific">Polyangium mundeleinium</name>
    <dbReference type="NCBI Taxonomy" id="2995306"/>
    <lineage>
        <taxon>Bacteria</taxon>
        <taxon>Pseudomonadati</taxon>
        <taxon>Myxococcota</taxon>
        <taxon>Polyangia</taxon>
        <taxon>Polyangiales</taxon>
        <taxon>Polyangiaceae</taxon>
        <taxon>Polyangium</taxon>
    </lineage>
</organism>
<dbReference type="Gene3D" id="3.40.50.980">
    <property type="match status" value="2"/>
</dbReference>
<comment type="cofactor">
    <cofactor evidence="1">
        <name>pantetheine 4'-phosphate</name>
        <dbReference type="ChEBI" id="CHEBI:47942"/>
    </cofactor>
</comment>
<dbReference type="InterPro" id="IPR025110">
    <property type="entry name" value="AMP-bd_C"/>
</dbReference>
<dbReference type="InterPro" id="IPR020806">
    <property type="entry name" value="PKS_PP-bd"/>
</dbReference>
<dbReference type="Gene3D" id="3.40.47.10">
    <property type="match status" value="1"/>
</dbReference>
<dbReference type="InterPro" id="IPR020845">
    <property type="entry name" value="AMP-binding_CS"/>
</dbReference>
<evidence type="ECO:0000256" key="4">
    <source>
        <dbReference type="ARBA" id="ARBA00022679"/>
    </source>
</evidence>
<dbReference type="Pfam" id="PF00501">
    <property type="entry name" value="AMP-binding"/>
    <property type="match status" value="1"/>
</dbReference>
<evidence type="ECO:0000256" key="2">
    <source>
        <dbReference type="ARBA" id="ARBA00022450"/>
    </source>
</evidence>
<dbReference type="Gene3D" id="1.10.1200.10">
    <property type="entry name" value="ACP-like"/>
    <property type="match status" value="2"/>
</dbReference>
<dbReference type="InterPro" id="IPR010071">
    <property type="entry name" value="AA_adenyl_dom"/>
</dbReference>
<name>A0ABT5F9B1_9BACT</name>
<feature type="region of interest" description="Disordered" evidence="6">
    <location>
        <begin position="1968"/>
        <end position="1994"/>
    </location>
</feature>
<dbReference type="Pfam" id="PF16197">
    <property type="entry name" value="KAsynt_C_assoc"/>
    <property type="match status" value="1"/>
</dbReference>
<dbReference type="InterPro" id="IPR018201">
    <property type="entry name" value="Ketoacyl_synth_AS"/>
</dbReference>
<dbReference type="EMBL" id="JAQNDO010000001">
    <property type="protein sequence ID" value="MDC0749711.1"/>
    <property type="molecule type" value="Genomic_DNA"/>
</dbReference>
<keyword evidence="10" id="KW-1185">Reference proteome</keyword>
<keyword evidence="2" id="KW-0596">Phosphopantetheine</keyword>
<dbReference type="CDD" id="cd05930">
    <property type="entry name" value="A_NRPS"/>
    <property type="match status" value="1"/>
</dbReference>
<dbReference type="SUPFAM" id="SSF52151">
    <property type="entry name" value="FabD/lysophospholipase-like"/>
    <property type="match status" value="1"/>
</dbReference>
<dbReference type="Gene3D" id="3.30.559.30">
    <property type="entry name" value="Nonribosomal peptide synthetase, condensation domain"/>
    <property type="match status" value="2"/>
</dbReference>
<feature type="domain" description="Carrier" evidence="7">
    <location>
        <begin position="927"/>
        <end position="1002"/>
    </location>
</feature>
<comment type="caution">
    <text evidence="9">The sequence shown here is derived from an EMBL/GenBank/DDBJ whole genome shotgun (WGS) entry which is preliminary data.</text>
</comment>
<dbReference type="SMART" id="SM00827">
    <property type="entry name" value="PKS_AT"/>
    <property type="match status" value="1"/>
</dbReference>
<evidence type="ECO:0000256" key="3">
    <source>
        <dbReference type="ARBA" id="ARBA00022553"/>
    </source>
</evidence>
<dbReference type="CDD" id="cd00833">
    <property type="entry name" value="PKS"/>
    <property type="match status" value="1"/>
</dbReference>
<dbReference type="InterPro" id="IPR020841">
    <property type="entry name" value="PKS_Beta-ketoAc_synthase_dom"/>
</dbReference>
<dbReference type="InterPro" id="IPR023213">
    <property type="entry name" value="CAT-like_dom_sf"/>
</dbReference>
<keyword evidence="3" id="KW-0597">Phosphoprotein</keyword>
<comment type="similarity">
    <text evidence="5">In the C-terminal section; belongs to the NRP synthetase family.</text>
</comment>
<dbReference type="Gene3D" id="3.30.70.3290">
    <property type="match status" value="1"/>
</dbReference>
<dbReference type="InterPro" id="IPR014043">
    <property type="entry name" value="Acyl_transferase_dom"/>
</dbReference>
<dbReference type="Pfam" id="PF00550">
    <property type="entry name" value="PP-binding"/>
    <property type="match status" value="2"/>
</dbReference>
<dbReference type="InterPro" id="IPR001227">
    <property type="entry name" value="Ac_transferase_dom_sf"/>
</dbReference>
<dbReference type="PROSITE" id="PS00455">
    <property type="entry name" value="AMP_BINDING"/>
    <property type="match status" value="1"/>
</dbReference>
<dbReference type="Gene3D" id="3.30.300.30">
    <property type="match status" value="1"/>
</dbReference>
<dbReference type="Pfam" id="PF00668">
    <property type="entry name" value="Condensation"/>
    <property type="match status" value="2"/>
</dbReference>
<dbReference type="NCBIfam" id="TIGR01733">
    <property type="entry name" value="AA-adenyl-dom"/>
    <property type="match status" value="1"/>
</dbReference>
<feature type="domain" description="Carrier" evidence="7">
    <location>
        <begin position="1996"/>
        <end position="2070"/>
    </location>
</feature>
<dbReference type="InterPro" id="IPR016039">
    <property type="entry name" value="Thiolase-like"/>
</dbReference>
<protein>
    <submittedName>
        <fullName evidence="9">Amino acid adenylation domain-containing protein</fullName>
    </submittedName>
</protein>
<dbReference type="InterPro" id="IPR009081">
    <property type="entry name" value="PP-bd_ACP"/>
</dbReference>
<dbReference type="PANTHER" id="PTHR43775">
    <property type="entry name" value="FATTY ACID SYNTHASE"/>
    <property type="match status" value="1"/>
</dbReference>
<dbReference type="Pfam" id="PF02801">
    <property type="entry name" value="Ketoacyl-synt_C"/>
    <property type="match status" value="1"/>
</dbReference>
<dbReference type="Pfam" id="PF00698">
    <property type="entry name" value="Acyl_transf_1"/>
    <property type="match status" value="1"/>
</dbReference>
<evidence type="ECO:0000256" key="1">
    <source>
        <dbReference type="ARBA" id="ARBA00001957"/>
    </source>
</evidence>
<evidence type="ECO:0000313" key="10">
    <source>
        <dbReference type="Proteomes" id="UP001221411"/>
    </source>
</evidence>
<evidence type="ECO:0000259" key="8">
    <source>
        <dbReference type="PROSITE" id="PS52004"/>
    </source>
</evidence>
<dbReference type="SUPFAM" id="SSF53901">
    <property type="entry name" value="Thiolase-like"/>
    <property type="match status" value="1"/>
</dbReference>
<evidence type="ECO:0000313" key="9">
    <source>
        <dbReference type="EMBL" id="MDC0749711.1"/>
    </source>
</evidence>
<dbReference type="InterPro" id="IPR014031">
    <property type="entry name" value="Ketoacyl_synth_C"/>
</dbReference>
<dbReference type="PROSITE" id="PS52004">
    <property type="entry name" value="KS3_2"/>
    <property type="match status" value="1"/>
</dbReference>
<dbReference type="InterPro" id="IPR016035">
    <property type="entry name" value="Acyl_Trfase/lysoPLipase"/>
</dbReference>
<feature type="region of interest" description="Disordered" evidence="6">
    <location>
        <begin position="889"/>
        <end position="921"/>
    </location>
</feature>
<dbReference type="CDD" id="cd19531">
    <property type="entry name" value="LCL_NRPS-like"/>
    <property type="match status" value="1"/>
</dbReference>
<dbReference type="Gene3D" id="3.40.366.10">
    <property type="entry name" value="Malonyl-Coenzyme A Acyl Carrier Protein, domain 2"/>
    <property type="match status" value="1"/>
</dbReference>
<dbReference type="SUPFAM" id="SSF52777">
    <property type="entry name" value="CoA-dependent acyltransferases"/>
    <property type="match status" value="4"/>
</dbReference>
<feature type="domain" description="Ketosynthase family 3 (KS3)" evidence="8">
    <location>
        <begin position="10"/>
        <end position="435"/>
    </location>
</feature>
<dbReference type="SUPFAM" id="SSF56801">
    <property type="entry name" value="Acetyl-CoA synthetase-like"/>
    <property type="match status" value="1"/>
</dbReference>
<evidence type="ECO:0000256" key="6">
    <source>
        <dbReference type="SAM" id="MobiDB-lite"/>
    </source>
</evidence>
<dbReference type="InterPro" id="IPR016036">
    <property type="entry name" value="Malonyl_transacylase_ACP-bd"/>
</dbReference>
<dbReference type="InterPro" id="IPR032821">
    <property type="entry name" value="PKS_assoc"/>
</dbReference>
<dbReference type="InterPro" id="IPR001242">
    <property type="entry name" value="Condensation_dom"/>
</dbReference>
<dbReference type="Proteomes" id="UP001221411">
    <property type="component" value="Unassembled WGS sequence"/>
</dbReference>
<evidence type="ECO:0000256" key="5">
    <source>
        <dbReference type="ARBA" id="ARBA00029443"/>
    </source>
</evidence>
<dbReference type="InterPro" id="IPR050091">
    <property type="entry name" value="PKS_NRPS_Biosynth_Enz"/>
</dbReference>
<accession>A0ABT5F9B1</accession>
<dbReference type="SMART" id="SM00825">
    <property type="entry name" value="PKS_KS"/>
    <property type="match status" value="1"/>
</dbReference>
<dbReference type="Pfam" id="PF00109">
    <property type="entry name" value="ketoacyl-synt"/>
    <property type="match status" value="1"/>
</dbReference>
<dbReference type="RefSeq" id="WP_271929873.1">
    <property type="nucleotide sequence ID" value="NZ_JAQNDO010000001.1"/>
</dbReference>
<sequence length="2529" mass="277830">MTDQHNDFATEGVAIIGLSLHFPGARSAEQFWENLHKGVESISVWKEEELLRAGVDAQMLRDPNYVPAAGMIDGVASFDAEFFDCTPREAELMDPQHRHFLECAWEALEDAGCDPSRYPGRIGVFAGAGTSGYLLNIQAAYGLPPEQILQLSMGSFSDYLTTRLSYKLDLRGPSMAVQTACSTSLVAVHLACLHLLAGQCEVALAGGVTLRAAEAGGYLYQEGGIFSPDGHCRPFDARARGTVEGNGVGVVVLKRLEDALADGDPIRAVIRGTAINNDGAQKAGFTAPSVQGQSEVIALAQAMAEVDPETITYIEAHGTGTPLGDPIEVAAICQAFQRRTQAKGFCALGSVKGNLGHLDAAAGVAGLIKTVLALQHRQLPPTLHLEFPNPNIDFERSPLRLQTALTEWRTPGFPRRAGVSSFGIGGTNAHVVLEEAPPLPREPALPARPWLLVLSARSTSALERMSHRLAEYIHHHELDLAGVSHTLMAGRRLFPHRRALVCQDLTEAVAALEGAAPHRVYTTVQESTRREVVFLFPGQGAQRVNMARGLYEQEPVFRQQVDRCAELLRLHLDGMDLRATVFPEPARREQAEAELLQTRLAQPALFTIEVALADLLERWGVRPAAMIGHSLGEYVAAYRAGVFSLEDALRMVAMRGALMQRLPTGGMLSVQLPAHELEPLLGPQLSLAAVNGPSLSVAAGPHEALDQLREQLAACGVHSTLLRTSHAFHSWMVEPALAPFAAELRRLRLRPPTVPFISNLSGTWIRPEDATDPHYWTRHLRETVRFGDGLRQLFQQPDRVLLEVGPGNALSTLALRHPERPSTQPVVSLMSLRHSSTTDLHVATEALGRLWAEGVPVDPVGYHGGAPPRRVSLPTYPFERRRYWIDPPRGPRIAPPAAARPEPEDHASGPRDPSGCARPPLEVPYVAPRTAIERRVADIWRECFGYAEIGVDDDLFALGGDSLLATQLLARLRETMAPALSMRELFDTPTIAGIARRISTNSEPAAPNAEPEESPRGQDTHPLSFAQQRLWVIEQLLPMTAAHHLSQCVLLRGPLNSDALSRALEEVARRHEVLRTTFHIVEGEPVQHVTAPSPVSFRRLDLRDRPEREILAREHAFEESLAPFDLERGPLFRALLILLSATEHLLMLTMHHLVADGWSMGVLLNELTTHYMALLQTGRVAALPALPLQYGDYARRQRAWLKGPVLEAQLAWWRQQLAGRRPLDLLTDRPRPATQSLRGAMHTFAFSEEQTHEVEAFSRSQGLTPFMTFLSAFSVLLGRYARQKDVTVGTPVAGRSRTELEGIIGMFVNTLVLPVDLSGRPTGSELLRKVREITLGAQAHQDVPFEKLVAALEPQRDLSRTPLFQVMFSLEAGTLERTRVGDLELERVPLAGRTAQFDLTLVLTRHARGYSGAFEYCADLFEPATVAALARRFTQTTMALIREPDVPVDELPLIAADERPLLLEGCRGISMPTPTSPLPALLAARAEQHLASMAIEHGARTLRYGELWSQVHQLAQRLRGLGVTREVVVSLCLERSPEFVVAALATLATGGCYLPLDPAYPDARLELLLEDANASVLITHTALSKRFATQRLRTVHIDAAEEVVAEALANEPAPPRLEQPLAEQAAYIIYTSGSTGTPKGVVVPHGALLNHAQAMVMHYGLGPSDRVLQFASFAFDVAIEELYPSLLAGATVVLWPDRLSAPIPEFVRFLARERITVANLPAPYWHAWVEALVRDPACAPPPSLRLVIAGSQAVSATKLAAWRELAPDVRWMNAYGPTEATITATLHEPPAGPREPQANVPIGRPIANVELYVLDDQLRLVPPGIAGEIFLGGEGLARGYRRRPDATAAAFLPHPFSRTPGARLYRTGDRGRYRHDGQVEFLGRMDRQVKVRGFRVELAEVELALGQLAGVAEAAVLYREGPGGDGRLEAFVEPVASEPLTEQVLRERVRMYLPSHLVPAVLNVLEQMPRTPGGKPDRQALLSLPPREQDPNAQVEPDGAVERALARIWGEVLGVQHAGLHDDFFLVGGDSLLAIRLVARAREQGFQLSVRDVFERPTIAALAAHIGQRALVATTEAPTGPDFPLAPGQQRFFEHPHENLHHWNRALLVEVEEELDAEPLREAVRQVERHHEALRLRFHRNADGMRQSPVETAEQIPFSRSDLSATPTAELGSAIEAAAAREQTTLHLEHGPLWKVTLMELGPSHGQRLLVIAHFLVADAFSWTLLLEDLQAAYRWIRRGEPVRLPLTTVPFYAWAEQIMAYSESAQARHELEYWREELGGPVAALPLDTPSGANTEASLRVVYARLFNADARILVHDLPATLQVDVESVLLWALARVLCACTDGAPVLVDLGRHGRQASLTGLEVSRTIGCFTSDSPFRLELPEGDTFESLRALDARRQRMPHRGFGYGLLRYLCQDQEVAREARALPCATVSFDYLGAQPPVATAGFKLALESSGPDRCPVSPRTHQLQIIVAAQAETGLEIQWRYSEALHRRITIEKLAERYCTVLGDLASQFRESYVLATNGTPQ</sequence>
<evidence type="ECO:0000259" key="7">
    <source>
        <dbReference type="PROSITE" id="PS50075"/>
    </source>
</evidence>
<dbReference type="Pfam" id="PF13193">
    <property type="entry name" value="AMP-binding_C"/>
    <property type="match status" value="1"/>
</dbReference>
<keyword evidence="4" id="KW-0808">Transferase</keyword>
<dbReference type="InterPro" id="IPR000873">
    <property type="entry name" value="AMP-dep_synth/lig_dom"/>
</dbReference>